<dbReference type="AlphaFoldDB" id="A0AAW1CW01"/>
<comment type="caution">
    <text evidence="2">The sequence shown here is derived from an EMBL/GenBank/DDBJ whole genome shotgun (WGS) entry which is preliminary data.</text>
</comment>
<evidence type="ECO:0000256" key="1">
    <source>
        <dbReference type="SAM" id="Phobius"/>
    </source>
</evidence>
<feature type="transmembrane region" description="Helical" evidence="1">
    <location>
        <begin position="61"/>
        <end position="79"/>
    </location>
</feature>
<proteinExistence type="predicted"/>
<keyword evidence="3" id="KW-1185">Reference proteome</keyword>
<evidence type="ECO:0000313" key="2">
    <source>
        <dbReference type="EMBL" id="KAK9502804.1"/>
    </source>
</evidence>
<feature type="transmembrane region" description="Helical" evidence="1">
    <location>
        <begin position="28"/>
        <end position="49"/>
    </location>
</feature>
<dbReference type="Proteomes" id="UP001461498">
    <property type="component" value="Unassembled WGS sequence"/>
</dbReference>
<keyword evidence="1" id="KW-0472">Membrane</keyword>
<protein>
    <recommendedName>
        <fullName evidence="4">Gustatory receptor</fullName>
    </recommendedName>
</protein>
<name>A0AAW1CW01_9HEMI</name>
<keyword evidence="1" id="KW-0812">Transmembrane</keyword>
<organism evidence="2 3">
    <name type="scientific">Rhynocoris fuscipes</name>
    <dbReference type="NCBI Taxonomy" id="488301"/>
    <lineage>
        <taxon>Eukaryota</taxon>
        <taxon>Metazoa</taxon>
        <taxon>Ecdysozoa</taxon>
        <taxon>Arthropoda</taxon>
        <taxon>Hexapoda</taxon>
        <taxon>Insecta</taxon>
        <taxon>Pterygota</taxon>
        <taxon>Neoptera</taxon>
        <taxon>Paraneoptera</taxon>
        <taxon>Hemiptera</taxon>
        <taxon>Heteroptera</taxon>
        <taxon>Panheteroptera</taxon>
        <taxon>Cimicomorpha</taxon>
        <taxon>Reduviidae</taxon>
        <taxon>Harpactorinae</taxon>
        <taxon>Harpactorini</taxon>
        <taxon>Rhynocoris</taxon>
    </lineage>
</organism>
<feature type="transmembrane region" description="Helical" evidence="1">
    <location>
        <begin position="100"/>
        <end position="124"/>
    </location>
</feature>
<reference evidence="2 3" key="1">
    <citation type="submission" date="2022-12" db="EMBL/GenBank/DDBJ databases">
        <title>Chromosome-level genome assembly of true bugs.</title>
        <authorList>
            <person name="Ma L."/>
            <person name="Li H."/>
        </authorList>
    </citation>
    <scope>NUCLEOTIDE SEQUENCE [LARGE SCALE GENOMIC DNA]</scope>
    <source>
        <strain evidence="2">Lab_2022b</strain>
    </source>
</reference>
<gene>
    <name evidence="2" type="ORF">O3M35_011508</name>
</gene>
<accession>A0AAW1CW01</accession>
<dbReference type="EMBL" id="JAPXFL010000008">
    <property type="protein sequence ID" value="KAK9502804.1"/>
    <property type="molecule type" value="Genomic_DNA"/>
</dbReference>
<evidence type="ECO:0000313" key="3">
    <source>
        <dbReference type="Proteomes" id="UP001461498"/>
    </source>
</evidence>
<keyword evidence="1" id="KW-1133">Transmembrane helix</keyword>
<evidence type="ECO:0008006" key="4">
    <source>
        <dbReference type="Google" id="ProtNLM"/>
    </source>
</evidence>
<sequence length="285" mass="33561">MYIASILYVSKLLFLYPFNKNGEVSNKWLIYSLVTPIILCILGLCGNWEGYENFSRHIRHYINKAVLVIMVIFIYWINLAKIKNIKMFKIRDDIKVSLRIYLYIVIRIFGIIAFIIMMCFINIYNESPQQFNMIIFVIAISVFNVHVLESIIFLHILTEELQSLSSKNINIIDKIVLFTKIIDQCDYFNEIYSGPLLLHIICMFGESLVRSNMISLWIRHQLQNDSQMLPYSINKNGFFLFLYVTDLVFLTTSVKQNKLEEQKFINSLYSFIMDERYGTLAGNVR</sequence>
<feature type="transmembrane region" description="Helical" evidence="1">
    <location>
        <begin position="130"/>
        <end position="157"/>
    </location>
</feature>